<dbReference type="Pfam" id="PF08281">
    <property type="entry name" value="Sigma70_r4_2"/>
    <property type="match status" value="1"/>
</dbReference>
<dbReference type="InterPro" id="IPR013325">
    <property type="entry name" value="RNA_pol_sigma_r2"/>
</dbReference>
<dbReference type="CDD" id="cd06171">
    <property type="entry name" value="Sigma70_r4"/>
    <property type="match status" value="1"/>
</dbReference>
<accession>A0ABT7A0K3</accession>
<dbReference type="InterPro" id="IPR013249">
    <property type="entry name" value="RNA_pol_sigma70_r4_t2"/>
</dbReference>
<feature type="domain" description="RNA polymerase sigma-70 region 2" evidence="6">
    <location>
        <begin position="29"/>
        <end position="95"/>
    </location>
</feature>
<keyword evidence="3" id="KW-0731">Sigma factor</keyword>
<keyword evidence="4" id="KW-0804">Transcription</keyword>
<dbReference type="NCBIfam" id="TIGR02937">
    <property type="entry name" value="sigma70-ECF"/>
    <property type="match status" value="1"/>
</dbReference>
<reference evidence="8 9" key="1">
    <citation type="submission" date="2023-05" db="EMBL/GenBank/DDBJ databases">
        <title>Streptantibioticus silvisoli sp. nov., acidotolerant actinomycetes 1 from pine litter.</title>
        <authorList>
            <person name="Swiecimska M."/>
            <person name="Golinska P."/>
            <person name="Sangal V."/>
            <person name="Wachnowicz B."/>
            <person name="Goodfellow M."/>
        </authorList>
    </citation>
    <scope>NUCLEOTIDE SEQUENCE [LARGE SCALE GENOMIC DNA]</scope>
    <source>
        <strain evidence="8 9">DSM 42109</strain>
    </source>
</reference>
<feature type="domain" description="RNA polymerase sigma factor 70 region 4 type 2" evidence="7">
    <location>
        <begin position="128"/>
        <end position="179"/>
    </location>
</feature>
<name>A0ABT7A0K3_9ACTN</name>
<evidence type="ECO:0000313" key="9">
    <source>
        <dbReference type="Proteomes" id="UP001214441"/>
    </source>
</evidence>
<evidence type="ECO:0000256" key="5">
    <source>
        <dbReference type="SAM" id="MobiDB-lite"/>
    </source>
</evidence>
<evidence type="ECO:0000259" key="7">
    <source>
        <dbReference type="Pfam" id="PF08281"/>
    </source>
</evidence>
<gene>
    <name evidence="8" type="ORF">NMN56_023340</name>
</gene>
<dbReference type="InterPro" id="IPR036388">
    <property type="entry name" value="WH-like_DNA-bd_sf"/>
</dbReference>
<dbReference type="PANTHER" id="PTHR43133">
    <property type="entry name" value="RNA POLYMERASE ECF-TYPE SIGMA FACTO"/>
    <property type="match status" value="1"/>
</dbReference>
<evidence type="ECO:0000256" key="4">
    <source>
        <dbReference type="ARBA" id="ARBA00023163"/>
    </source>
</evidence>
<dbReference type="Gene3D" id="1.10.1740.10">
    <property type="match status" value="1"/>
</dbReference>
<comment type="similarity">
    <text evidence="1">Belongs to the sigma-70 factor family. ECF subfamily.</text>
</comment>
<dbReference type="Pfam" id="PF04542">
    <property type="entry name" value="Sigma70_r2"/>
    <property type="match status" value="1"/>
</dbReference>
<dbReference type="InterPro" id="IPR039425">
    <property type="entry name" value="RNA_pol_sigma-70-like"/>
</dbReference>
<dbReference type="InterPro" id="IPR014284">
    <property type="entry name" value="RNA_pol_sigma-70_dom"/>
</dbReference>
<keyword evidence="2" id="KW-0805">Transcription regulation</keyword>
<proteinExistence type="inferred from homology"/>
<dbReference type="EMBL" id="JANCPR020000024">
    <property type="protein sequence ID" value="MDJ1134836.1"/>
    <property type="molecule type" value="Genomic_DNA"/>
</dbReference>
<feature type="region of interest" description="Disordered" evidence="5">
    <location>
        <begin position="182"/>
        <end position="214"/>
    </location>
</feature>
<dbReference type="Gene3D" id="1.10.10.10">
    <property type="entry name" value="Winged helix-like DNA-binding domain superfamily/Winged helix DNA-binding domain"/>
    <property type="match status" value="1"/>
</dbReference>
<dbReference type="SUPFAM" id="SSF88946">
    <property type="entry name" value="Sigma2 domain of RNA polymerase sigma factors"/>
    <property type="match status" value="1"/>
</dbReference>
<dbReference type="SUPFAM" id="SSF88659">
    <property type="entry name" value="Sigma3 and sigma4 domains of RNA polymerase sigma factors"/>
    <property type="match status" value="1"/>
</dbReference>
<comment type="caution">
    <text evidence="8">The sequence shown here is derived from an EMBL/GenBank/DDBJ whole genome shotgun (WGS) entry which is preliminary data.</text>
</comment>
<dbReference type="PANTHER" id="PTHR43133:SF46">
    <property type="entry name" value="RNA POLYMERASE SIGMA-70 FACTOR ECF SUBFAMILY"/>
    <property type="match status" value="1"/>
</dbReference>
<evidence type="ECO:0000259" key="6">
    <source>
        <dbReference type="Pfam" id="PF04542"/>
    </source>
</evidence>
<dbReference type="InterPro" id="IPR007627">
    <property type="entry name" value="RNA_pol_sigma70_r2"/>
</dbReference>
<evidence type="ECO:0000313" key="8">
    <source>
        <dbReference type="EMBL" id="MDJ1134836.1"/>
    </source>
</evidence>
<evidence type="ECO:0000256" key="2">
    <source>
        <dbReference type="ARBA" id="ARBA00023015"/>
    </source>
</evidence>
<sequence length="214" mass="23665">MTEERGAGWDAGTVAALVAGDRTAFEAVYRRYAPWLVARLRYRCSDRAVLDDVVQETFLALWRACDRGRQPQVEDLAGWLWRIAARRLADAGRAKGARARLHQALGALRTRDEPSAEDQALLGVEHGRLARALADLAPELRSVLQAMTLDGMSVRETAALLDLPEGTVKTRAMRARRHLRASLERAAQPSATGSTDPTTPGRLPPRRPTGRRKR</sequence>
<evidence type="ECO:0000256" key="3">
    <source>
        <dbReference type="ARBA" id="ARBA00023082"/>
    </source>
</evidence>
<dbReference type="Proteomes" id="UP001214441">
    <property type="component" value="Unassembled WGS sequence"/>
</dbReference>
<organism evidence="8 9">
    <name type="scientific">Streptomyces iconiensis</name>
    <dbReference type="NCBI Taxonomy" id="1384038"/>
    <lineage>
        <taxon>Bacteria</taxon>
        <taxon>Bacillati</taxon>
        <taxon>Actinomycetota</taxon>
        <taxon>Actinomycetes</taxon>
        <taxon>Kitasatosporales</taxon>
        <taxon>Streptomycetaceae</taxon>
        <taxon>Streptomyces</taxon>
    </lineage>
</organism>
<evidence type="ECO:0000256" key="1">
    <source>
        <dbReference type="ARBA" id="ARBA00010641"/>
    </source>
</evidence>
<feature type="compositionally biased region" description="Basic residues" evidence="5">
    <location>
        <begin position="204"/>
        <end position="214"/>
    </location>
</feature>
<dbReference type="InterPro" id="IPR013324">
    <property type="entry name" value="RNA_pol_sigma_r3/r4-like"/>
</dbReference>
<protein>
    <submittedName>
        <fullName evidence="8">RNA polymerase sigma factor</fullName>
    </submittedName>
</protein>
<keyword evidence="9" id="KW-1185">Reference proteome</keyword>